<proteinExistence type="predicted"/>
<dbReference type="AlphaFoldDB" id="A0A3A4R201"/>
<reference evidence="3 4" key="1">
    <citation type="journal article" date="2017" name="ISME J.">
        <title>Energy and carbon metabolisms in a deep terrestrial subsurface fluid microbial community.</title>
        <authorList>
            <person name="Momper L."/>
            <person name="Jungbluth S.P."/>
            <person name="Lee M.D."/>
            <person name="Amend J.P."/>
        </authorList>
    </citation>
    <scope>NUCLEOTIDE SEQUENCE [LARGE SCALE GENOMIC DNA]</scope>
    <source>
        <strain evidence="3">SURF_26</strain>
    </source>
</reference>
<accession>A0A3A4R201</accession>
<dbReference type="Proteomes" id="UP000266426">
    <property type="component" value="Unassembled WGS sequence"/>
</dbReference>
<dbReference type="Gene3D" id="1.10.10.1320">
    <property type="entry name" value="Anti-sigma factor, zinc-finger domain"/>
    <property type="match status" value="1"/>
</dbReference>
<name>A0A3A4R201_9BACT</name>
<dbReference type="InterPro" id="IPR041916">
    <property type="entry name" value="Anti_sigma_zinc_sf"/>
</dbReference>
<keyword evidence="1" id="KW-0472">Membrane</keyword>
<evidence type="ECO:0000259" key="2">
    <source>
        <dbReference type="Pfam" id="PF13490"/>
    </source>
</evidence>
<dbReference type="EMBL" id="QZJZ01000034">
    <property type="protein sequence ID" value="RJP60140.1"/>
    <property type="molecule type" value="Genomic_DNA"/>
</dbReference>
<evidence type="ECO:0000313" key="4">
    <source>
        <dbReference type="Proteomes" id="UP000266426"/>
    </source>
</evidence>
<keyword evidence="1" id="KW-1133">Transmembrane helix</keyword>
<keyword evidence="1" id="KW-0812">Transmembrane</keyword>
<evidence type="ECO:0000256" key="1">
    <source>
        <dbReference type="SAM" id="Phobius"/>
    </source>
</evidence>
<dbReference type="Pfam" id="PF13490">
    <property type="entry name" value="zf-HC2"/>
    <property type="match status" value="1"/>
</dbReference>
<dbReference type="InterPro" id="IPR027383">
    <property type="entry name" value="Znf_put"/>
</dbReference>
<protein>
    <recommendedName>
        <fullName evidence="2">Putative zinc-finger domain-containing protein</fullName>
    </recommendedName>
</protein>
<feature type="transmembrane region" description="Helical" evidence="1">
    <location>
        <begin position="83"/>
        <end position="104"/>
    </location>
</feature>
<sequence length="320" mass="35146">MKCKNIQDLFSDYYDGAMNADEKKSFEDHLDSCEKCCTEYEQFAAVLAAVKSIPPAVPAPELFDRIEQEVRSLNSHSSVMRGITFGLAGCALAACLVAAVYIMMSRETAQVASGKRIEGEDGQQIAEQITEQGVKHPSPQQPAPPVAVVNALPPVQEKEVAMPVQKQSEPVTPAALWQGNVELAVVIMTRNEKADVASLNGKVVSFNKIIDENGGVQYQFNTAGAPTEQVRHELEYLSDVITKLHTMVMRVQGTVAEVSVAKPFYVIAGIPVDKLDLFLHDLDELGTHQKQIDPRKVLDSSASFDENNDQLVHIKIMLRQ</sequence>
<gene>
    <name evidence="3" type="ORF">C4541_04690</name>
</gene>
<comment type="caution">
    <text evidence="3">The sequence shown here is derived from an EMBL/GenBank/DDBJ whole genome shotgun (WGS) entry which is preliminary data.</text>
</comment>
<evidence type="ECO:0000313" key="3">
    <source>
        <dbReference type="EMBL" id="RJP60140.1"/>
    </source>
</evidence>
<feature type="domain" description="Putative zinc-finger" evidence="2">
    <location>
        <begin position="3"/>
        <end position="36"/>
    </location>
</feature>
<organism evidence="3 4">
    <name type="scientific">Candidatus Auribacter fodinae</name>
    <dbReference type="NCBI Taxonomy" id="2093366"/>
    <lineage>
        <taxon>Bacteria</taxon>
        <taxon>Pseudomonadati</taxon>
        <taxon>Candidatus Auribacterota</taxon>
        <taxon>Candidatus Auribacteria</taxon>
        <taxon>Candidatus Auribacterales</taxon>
        <taxon>Candidatus Auribacteraceae</taxon>
        <taxon>Candidatus Auribacter</taxon>
    </lineage>
</organism>